<feature type="chain" id="PRO_5008089423" evidence="1">
    <location>
        <begin position="31"/>
        <end position="280"/>
    </location>
</feature>
<name>A0A178J7Q3_9VIBR</name>
<dbReference type="EMBL" id="LUAX01000007">
    <property type="protein sequence ID" value="OAM98183.1"/>
    <property type="molecule type" value="Genomic_DNA"/>
</dbReference>
<organism evidence="2 3">
    <name type="scientific">Vibrio europaeus</name>
    <dbReference type="NCBI Taxonomy" id="300876"/>
    <lineage>
        <taxon>Bacteria</taxon>
        <taxon>Pseudomonadati</taxon>
        <taxon>Pseudomonadota</taxon>
        <taxon>Gammaproteobacteria</taxon>
        <taxon>Vibrionales</taxon>
        <taxon>Vibrionaceae</taxon>
        <taxon>Vibrio</taxon>
        <taxon>Vibrio oreintalis group</taxon>
    </lineage>
</organism>
<comment type="caution">
    <text evidence="2">The sequence shown here is derived from an EMBL/GenBank/DDBJ whole genome shotgun (WGS) entry which is preliminary data.</text>
</comment>
<gene>
    <name evidence="2" type="ORF">AZ468_21950</name>
</gene>
<evidence type="ECO:0000256" key="1">
    <source>
        <dbReference type="SAM" id="SignalP"/>
    </source>
</evidence>
<proteinExistence type="predicted"/>
<reference evidence="2 3" key="1">
    <citation type="submission" date="2016-03" db="EMBL/GenBank/DDBJ databases">
        <title>Draft genome sequence of the Vibrio tubiashii subs. europaeus.</title>
        <authorList>
            <person name="Spinard E."/>
            <person name="Dubert J."/>
            <person name="Nelson D.R."/>
            <person name="Barja J.L."/>
        </authorList>
    </citation>
    <scope>NUCLEOTIDE SEQUENCE [LARGE SCALE GENOMIC DNA]</scope>
    <source>
        <strain evidence="3">PP-638</strain>
    </source>
</reference>
<evidence type="ECO:0000313" key="3">
    <source>
        <dbReference type="Proteomes" id="UP000094761"/>
    </source>
</evidence>
<accession>A0A178J7Q3</accession>
<dbReference type="InterPro" id="IPR019613">
    <property type="entry name" value="DUF4198"/>
</dbReference>
<dbReference type="AlphaFoldDB" id="A0A178J7Q3"/>
<dbReference type="Pfam" id="PF10670">
    <property type="entry name" value="DUF4198"/>
    <property type="match status" value="1"/>
</dbReference>
<protein>
    <submittedName>
        <fullName evidence="2">Nickel transporter</fullName>
    </submittedName>
</protein>
<feature type="signal peptide" evidence="1">
    <location>
        <begin position="1"/>
        <end position="30"/>
    </location>
</feature>
<keyword evidence="1" id="KW-0732">Signal</keyword>
<sequence>MIMLQSKFFKTAVMTTSVLLTGVVATSASAHPRWVLPSHFTVSKQGGDWITFDVSASHGTFVFDKPASADNARIALPNGELVRPDYVFKGKRRSVFDFNFVESGTHKVTINGEPSYHTNYKAGRRDTVKWAKASKADRDSLLPKQARDVSTTLYFTRVESYITFGGPTDKVLALENKYLELKPITHPADIVQGEEVTFQLYYDGQPASNVEVDITRDGTLHRNAQEQIDLVSDNKGYIRFTLDHAGRYLLRARANQVLDNHPLADKAKANVHLTFEAVLQ</sequence>
<dbReference type="Proteomes" id="UP000094761">
    <property type="component" value="Unassembled WGS sequence"/>
</dbReference>
<evidence type="ECO:0000313" key="2">
    <source>
        <dbReference type="EMBL" id="OAM98183.1"/>
    </source>
</evidence>